<proteinExistence type="predicted"/>
<dbReference type="Pfam" id="PF08584">
    <property type="entry name" value="Ribonuc_P_40"/>
    <property type="match status" value="1"/>
</dbReference>
<evidence type="ECO:0000313" key="1">
    <source>
        <dbReference type="EMBL" id="KAA0200061.1"/>
    </source>
</evidence>
<keyword evidence="2" id="KW-1185">Reference proteome</keyword>
<accession>A0A8E0S384</accession>
<dbReference type="EMBL" id="LUCM01000769">
    <property type="protein sequence ID" value="KAA0200061.1"/>
    <property type="molecule type" value="Genomic_DNA"/>
</dbReference>
<reference evidence="1" key="1">
    <citation type="submission" date="2019-05" db="EMBL/GenBank/DDBJ databases">
        <title>Annotation for the trematode Fasciolopsis buski.</title>
        <authorList>
            <person name="Choi Y.-J."/>
        </authorList>
    </citation>
    <scope>NUCLEOTIDE SEQUENCE</scope>
    <source>
        <strain evidence="1">HT</strain>
        <tissue evidence="1">Whole worm</tissue>
    </source>
</reference>
<dbReference type="InterPro" id="IPR013893">
    <property type="entry name" value="RNase_P_Rpp40"/>
</dbReference>
<dbReference type="OrthoDB" id="6224711at2759"/>
<dbReference type="Proteomes" id="UP000728185">
    <property type="component" value="Unassembled WGS sequence"/>
</dbReference>
<name>A0A8E0S384_9TREM</name>
<sequence length="366" mass="40931">MCSKFFCVTNYLPLADRLREAITNRQIIILPNLQLEKLVDDDFIAGFCMKGDVTIIPIFERPEFTFIMRESVLILHLSPAIYARFGLAAVKVKTGIRQFYYRFRLNLRSPPFLRNGSLHRRLRSFLSSALGSLIHGNDRLCAIPCLVSWIPDAMTSTNSDVYSLNSLSLACYLGSDDYLVVEPAIRVVERSLFLPEPFTEPEASASPSGAPSTAMIDTDRARGMFHLLSLAATGLGHPVPETTHGAEDYNDNPCLNNVHLSPMLYLELLEAGPRIWHSPKTVILTIQGIFTPDQFLALQSLVENTVKSTASDRTFALFSKALLRDQFPVDLIAPADTQSEGNSVASLFLWEPKRTDKLMTIHFDTF</sequence>
<protein>
    <submittedName>
        <fullName evidence="1">Uncharacterized protein</fullName>
    </submittedName>
</protein>
<gene>
    <name evidence="1" type="ORF">FBUS_01238</name>
</gene>
<dbReference type="GO" id="GO:0001682">
    <property type="term" value="P:tRNA 5'-leader removal"/>
    <property type="evidence" value="ECO:0007669"/>
    <property type="project" value="InterPro"/>
</dbReference>
<dbReference type="AlphaFoldDB" id="A0A8E0S384"/>
<evidence type="ECO:0000313" key="2">
    <source>
        <dbReference type="Proteomes" id="UP000728185"/>
    </source>
</evidence>
<dbReference type="GO" id="GO:0030677">
    <property type="term" value="C:ribonuclease P complex"/>
    <property type="evidence" value="ECO:0007669"/>
    <property type="project" value="InterPro"/>
</dbReference>
<organism evidence="1 2">
    <name type="scientific">Fasciolopsis buskii</name>
    <dbReference type="NCBI Taxonomy" id="27845"/>
    <lineage>
        <taxon>Eukaryota</taxon>
        <taxon>Metazoa</taxon>
        <taxon>Spiralia</taxon>
        <taxon>Lophotrochozoa</taxon>
        <taxon>Platyhelminthes</taxon>
        <taxon>Trematoda</taxon>
        <taxon>Digenea</taxon>
        <taxon>Plagiorchiida</taxon>
        <taxon>Echinostomata</taxon>
        <taxon>Echinostomatoidea</taxon>
        <taxon>Fasciolidae</taxon>
        <taxon>Fasciolopsis</taxon>
    </lineage>
</organism>
<comment type="caution">
    <text evidence="1">The sequence shown here is derived from an EMBL/GenBank/DDBJ whole genome shotgun (WGS) entry which is preliminary data.</text>
</comment>